<comment type="caution">
    <text evidence="3">The sequence shown here is derived from an EMBL/GenBank/DDBJ whole genome shotgun (WGS) entry which is preliminary data.</text>
</comment>
<evidence type="ECO:0000313" key="3">
    <source>
        <dbReference type="EMBL" id="MCU6801188.1"/>
    </source>
</evidence>
<feature type="domain" description="HTH cro/C1-type" evidence="2">
    <location>
        <begin position="7"/>
        <end position="61"/>
    </location>
</feature>
<protein>
    <submittedName>
        <fullName evidence="3">Helix-turn-helix domain-containing protein</fullName>
    </submittedName>
</protein>
<dbReference type="PROSITE" id="PS50943">
    <property type="entry name" value="HTH_CROC1"/>
    <property type="match status" value="1"/>
</dbReference>
<dbReference type="InterPro" id="IPR001387">
    <property type="entry name" value="Cro/C1-type_HTH"/>
</dbReference>
<evidence type="ECO:0000256" key="1">
    <source>
        <dbReference type="ARBA" id="ARBA00023125"/>
    </source>
</evidence>
<organism evidence="3 4">
    <name type="scientific">Alitiscatomonas aceti</name>
    <dbReference type="NCBI Taxonomy" id="2981724"/>
    <lineage>
        <taxon>Bacteria</taxon>
        <taxon>Bacillati</taxon>
        <taxon>Bacillota</taxon>
        <taxon>Clostridia</taxon>
        <taxon>Lachnospirales</taxon>
        <taxon>Lachnospiraceae</taxon>
        <taxon>Alitiscatomonas</taxon>
    </lineage>
</organism>
<name>A0ABT2V2T8_9FIRM</name>
<sequence>MSIGENIKKWREYRNLKQTELAEMLGVSDKTVSSWEINRTEPKMGMVEKISSALRCKKTDIIGSDDSTTVEDSYQLSSEVRVIAQELNENPKLCAIFRISGRKLIDNYGQLSDINKKKVINYSDNLLAIQRMEEEQSHLIPEAAHDRTDIDVTPDLVKKDDDIMDNDDEWK</sequence>
<dbReference type="EMBL" id="JAOQJF010000043">
    <property type="protein sequence ID" value="MCU6801188.1"/>
    <property type="molecule type" value="Genomic_DNA"/>
</dbReference>
<dbReference type="Proteomes" id="UP001652395">
    <property type="component" value="Unassembled WGS sequence"/>
</dbReference>
<dbReference type="InterPro" id="IPR010982">
    <property type="entry name" value="Lambda_DNA-bd_dom_sf"/>
</dbReference>
<dbReference type="CDD" id="cd00093">
    <property type="entry name" value="HTH_XRE"/>
    <property type="match status" value="1"/>
</dbReference>
<keyword evidence="1" id="KW-0238">DNA-binding</keyword>
<proteinExistence type="predicted"/>
<gene>
    <name evidence="3" type="ORF">OCV69_14850</name>
</gene>
<dbReference type="RefSeq" id="WP_158360128.1">
    <property type="nucleotide sequence ID" value="NZ_JAOQJF010000043.1"/>
</dbReference>
<dbReference type="SMART" id="SM00530">
    <property type="entry name" value="HTH_XRE"/>
    <property type="match status" value="1"/>
</dbReference>
<keyword evidence="4" id="KW-1185">Reference proteome</keyword>
<dbReference type="SUPFAM" id="SSF47413">
    <property type="entry name" value="lambda repressor-like DNA-binding domains"/>
    <property type="match status" value="1"/>
</dbReference>
<reference evidence="3 4" key="1">
    <citation type="journal article" date="2021" name="ISME Commun">
        <title>Automated analysis of genomic sequences facilitates high-throughput and comprehensive description of bacteria.</title>
        <authorList>
            <person name="Hitch T.C.A."/>
        </authorList>
    </citation>
    <scope>NUCLEOTIDE SEQUENCE [LARGE SCALE GENOMIC DNA]</scope>
    <source>
        <strain evidence="4">f_CCE</strain>
    </source>
</reference>
<dbReference type="Gene3D" id="1.10.260.40">
    <property type="entry name" value="lambda repressor-like DNA-binding domains"/>
    <property type="match status" value="1"/>
</dbReference>
<dbReference type="Pfam" id="PF01381">
    <property type="entry name" value="HTH_3"/>
    <property type="match status" value="1"/>
</dbReference>
<dbReference type="PANTHER" id="PTHR46558">
    <property type="entry name" value="TRACRIPTIONAL REGULATORY PROTEIN-RELATED-RELATED"/>
    <property type="match status" value="1"/>
</dbReference>
<evidence type="ECO:0000259" key="2">
    <source>
        <dbReference type="PROSITE" id="PS50943"/>
    </source>
</evidence>
<accession>A0ABT2V2T8</accession>
<evidence type="ECO:0000313" key="4">
    <source>
        <dbReference type="Proteomes" id="UP001652395"/>
    </source>
</evidence>
<dbReference type="PANTHER" id="PTHR46558:SF11">
    <property type="entry name" value="HTH-TYPE TRANSCRIPTIONAL REGULATOR XRE"/>
    <property type="match status" value="1"/>
</dbReference>